<proteinExistence type="predicted"/>
<dbReference type="Pfam" id="PF00085">
    <property type="entry name" value="Thioredoxin"/>
    <property type="match status" value="1"/>
</dbReference>
<evidence type="ECO:0000313" key="3">
    <source>
        <dbReference type="Proteomes" id="UP000887574"/>
    </source>
</evidence>
<dbReference type="WBParaSite" id="jg11366">
    <property type="protein sequence ID" value="jg11366"/>
    <property type="gene ID" value="jg11366"/>
</dbReference>
<dbReference type="CDD" id="cd02961">
    <property type="entry name" value="PDI_a_family"/>
    <property type="match status" value="1"/>
</dbReference>
<dbReference type="InterPro" id="IPR013766">
    <property type="entry name" value="Thioredoxin_domain"/>
</dbReference>
<name>A0A915CRI2_9BILA</name>
<dbReference type="AlphaFoldDB" id="A0A915CRI2"/>
<protein>
    <submittedName>
        <fullName evidence="4">Thioredoxin domain-containing protein</fullName>
    </submittedName>
</protein>
<feature type="transmembrane region" description="Helical" evidence="1">
    <location>
        <begin position="6"/>
        <end position="24"/>
    </location>
</feature>
<feature type="domain" description="Thioredoxin" evidence="2">
    <location>
        <begin position="39"/>
        <end position="134"/>
    </location>
</feature>
<sequence>MFSKYFRLLNSIFWLFVIGLSFNLQVTGLEPQIEDDNNILVLDDETIQEALIKHKYLLVLYYVTWCPHSLDFLTKLPALAHHLKHINSTIQVATLEDSDTFYLHKVTGQNVLHYPTLHLNRHNYWTAYAYETEEERSYQYVAAWLDQQLAEDDLLERYQYGYTYNKANSFEKYRISMLLCLLAIIYFVYLY</sequence>
<keyword evidence="1" id="KW-0472">Membrane</keyword>
<evidence type="ECO:0000256" key="1">
    <source>
        <dbReference type="SAM" id="Phobius"/>
    </source>
</evidence>
<evidence type="ECO:0000313" key="4">
    <source>
        <dbReference type="WBParaSite" id="jg11366"/>
    </source>
</evidence>
<feature type="transmembrane region" description="Helical" evidence="1">
    <location>
        <begin position="173"/>
        <end position="190"/>
    </location>
</feature>
<dbReference type="Proteomes" id="UP000887574">
    <property type="component" value="Unplaced"/>
</dbReference>
<dbReference type="Gene3D" id="3.40.30.10">
    <property type="entry name" value="Glutaredoxin"/>
    <property type="match status" value="1"/>
</dbReference>
<keyword evidence="3" id="KW-1185">Reference proteome</keyword>
<accession>A0A915CRI2</accession>
<organism evidence="3 4">
    <name type="scientific">Ditylenchus dipsaci</name>
    <dbReference type="NCBI Taxonomy" id="166011"/>
    <lineage>
        <taxon>Eukaryota</taxon>
        <taxon>Metazoa</taxon>
        <taxon>Ecdysozoa</taxon>
        <taxon>Nematoda</taxon>
        <taxon>Chromadorea</taxon>
        <taxon>Rhabditida</taxon>
        <taxon>Tylenchina</taxon>
        <taxon>Tylenchomorpha</taxon>
        <taxon>Sphaerularioidea</taxon>
        <taxon>Anguinidae</taxon>
        <taxon>Anguininae</taxon>
        <taxon>Ditylenchus</taxon>
    </lineage>
</organism>
<reference evidence="4" key="1">
    <citation type="submission" date="2022-11" db="UniProtKB">
        <authorList>
            <consortium name="WormBaseParasite"/>
        </authorList>
    </citation>
    <scope>IDENTIFICATION</scope>
</reference>
<keyword evidence="1" id="KW-0812">Transmembrane</keyword>
<dbReference type="SUPFAM" id="SSF52833">
    <property type="entry name" value="Thioredoxin-like"/>
    <property type="match status" value="1"/>
</dbReference>
<evidence type="ECO:0000259" key="2">
    <source>
        <dbReference type="Pfam" id="PF00085"/>
    </source>
</evidence>
<dbReference type="InterPro" id="IPR036249">
    <property type="entry name" value="Thioredoxin-like_sf"/>
</dbReference>
<keyword evidence="1" id="KW-1133">Transmembrane helix</keyword>